<name>U5PUK4_BPGRA</name>
<reference evidence="1 2" key="1">
    <citation type="journal article" date="2013" name="Genome Announc.">
        <title>Complete Genome of Bacillus subtilis Myophage Grass.</title>
        <authorList>
            <person name="Miller S.Y."/>
            <person name="Colquhoun J.M."/>
            <person name="Perl A.L."/>
            <person name="Chamakura K.R."/>
            <person name="Kuty Everett G.F."/>
        </authorList>
    </citation>
    <scope>NUCLEOTIDE SEQUENCE [LARGE SCALE GENOMIC DNA]</scope>
</reference>
<dbReference type="EMBL" id="KF669652">
    <property type="protein sequence ID" value="AGY47476.1"/>
    <property type="molecule type" value="Genomic_DNA"/>
</dbReference>
<dbReference type="OrthoDB" id="28087at10239"/>
<dbReference type="RefSeq" id="YP_008771577.1">
    <property type="nucleotide sequence ID" value="NC_022771.1"/>
</dbReference>
<proteinExistence type="predicted"/>
<dbReference type="GeneID" id="17960135"/>
<accession>U5PUK4</accession>
<dbReference type="KEGG" id="vg:17960135"/>
<evidence type="ECO:0000313" key="1">
    <source>
        <dbReference type="EMBL" id="AGY47476.1"/>
    </source>
</evidence>
<gene>
    <name evidence="1" type="ORF">Grass_211</name>
</gene>
<sequence length="202" mass="23878">MNKEIQFLKDLQQELKTQDNDCQAAPRFWALMDYRWVETSPDEHERISIVFPEEYEDYVLDELVSDIINYNPDCSYCYTVDHDAIDDLREMVDYFVTDEDELLKWFQTNIDSEAYLVYTKEEEFIVPNTMFLTKQEAKNHIKLNHYHYTSKVHTYAMTAWRAPKVEKLLNILENFDWGSLRAADSLVAPCADSDEAGEKSNE</sequence>
<dbReference type="Proteomes" id="UP000017648">
    <property type="component" value="Segment"/>
</dbReference>
<keyword evidence="2" id="KW-1185">Reference proteome</keyword>
<organism evidence="1 2">
    <name type="scientific">Bacillus phage Grass</name>
    <dbReference type="NCBI Taxonomy" id="1406785"/>
    <lineage>
        <taxon>Viruses</taxon>
        <taxon>Duplodnaviria</taxon>
        <taxon>Heunggongvirae</taxon>
        <taxon>Uroviricota</taxon>
        <taxon>Caudoviricetes</taxon>
        <taxon>Herelleviridae</taxon>
        <taxon>Bastillevirinae</taxon>
        <taxon>Nitunavirus</taxon>
        <taxon>Nitunavirus grass</taxon>
    </lineage>
</organism>
<organismHost>
    <name type="scientific">Bacillus subtilis</name>
    <dbReference type="NCBI Taxonomy" id="1423"/>
</organismHost>
<protein>
    <submittedName>
        <fullName evidence="1">Uncharacterized protein</fullName>
    </submittedName>
</protein>
<evidence type="ECO:0000313" key="2">
    <source>
        <dbReference type="Proteomes" id="UP000017648"/>
    </source>
</evidence>